<feature type="compositionally biased region" description="Basic and acidic residues" evidence="1">
    <location>
        <begin position="231"/>
        <end position="244"/>
    </location>
</feature>
<feature type="compositionally biased region" description="Polar residues" evidence="1">
    <location>
        <begin position="126"/>
        <end position="141"/>
    </location>
</feature>
<feature type="compositionally biased region" description="Basic and acidic residues" evidence="1">
    <location>
        <begin position="368"/>
        <end position="399"/>
    </location>
</feature>
<proteinExistence type="predicted"/>
<evidence type="ECO:0000313" key="2">
    <source>
        <dbReference type="EMBL" id="GFH49595.1"/>
    </source>
</evidence>
<feature type="compositionally biased region" description="Basic and acidic residues" evidence="1">
    <location>
        <begin position="259"/>
        <end position="275"/>
    </location>
</feature>
<feature type="region of interest" description="Disordered" evidence="1">
    <location>
        <begin position="363"/>
        <end position="406"/>
    </location>
</feature>
<feature type="region of interest" description="Disordered" evidence="1">
    <location>
        <begin position="504"/>
        <end position="617"/>
    </location>
</feature>
<protein>
    <submittedName>
        <fullName evidence="2">Uncharacterized protein</fullName>
    </submittedName>
</protein>
<comment type="caution">
    <text evidence="2">The sequence shown here is derived from an EMBL/GenBank/DDBJ whole genome shotgun (WGS) entry which is preliminary data.</text>
</comment>
<feature type="compositionally biased region" description="Basic and acidic residues" evidence="1">
    <location>
        <begin position="678"/>
        <end position="693"/>
    </location>
</feature>
<feature type="compositionally biased region" description="Basic and acidic residues" evidence="1">
    <location>
        <begin position="655"/>
        <end position="671"/>
    </location>
</feature>
<keyword evidence="3" id="KW-1185">Reference proteome</keyword>
<name>A0AAD3H421_9STRA</name>
<accession>A0AAD3H421</accession>
<reference evidence="2 3" key="1">
    <citation type="journal article" date="2021" name="Sci. Rep.">
        <title>The genome of the diatom Chaetoceros tenuissimus carries an ancient integrated fragment of an extant virus.</title>
        <authorList>
            <person name="Hongo Y."/>
            <person name="Kimura K."/>
            <person name="Takaki Y."/>
            <person name="Yoshida Y."/>
            <person name="Baba S."/>
            <person name="Kobayashi G."/>
            <person name="Nagasaki K."/>
            <person name="Hano T."/>
            <person name="Tomaru Y."/>
        </authorList>
    </citation>
    <scope>NUCLEOTIDE SEQUENCE [LARGE SCALE GENOMIC DNA]</scope>
    <source>
        <strain evidence="2 3">NIES-3715</strain>
    </source>
</reference>
<dbReference type="Proteomes" id="UP001054902">
    <property type="component" value="Unassembled WGS sequence"/>
</dbReference>
<feature type="region of interest" description="Disordered" evidence="1">
    <location>
        <begin position="102"/>
        <end position="170"/>
    </location>
</feature>
<feature type="compositionally biased region" description="Basic and acidic residues" evidence="1">
    <location>
        <begin position="518"/>
        <end position="532"/>
    </location>
</feature>
<sequence>MDNSAYYFPRGRHSSGYGYNQFFDSRENRRMRAVAAALVEQERRRRQLMDIQEKAFRERQNRLKLSQMPRTVRGSDGRLYDIYPHAMNRAAHDGYVGFKEEEQEDEEEDIMDDSSPILSDMRRPYTSRTSSMRPNHHTNMFQRPVDGNAGWGDEYPHEKPKTKTGPALHGVPPASAYKFVPDPGFGGFGDLKGTVFSSSNHDPRDGKANPTETTDTKSRKSRPTNIFQLKKGPDGRLHFTRIGDEEIEETEQKQTSADIKPKKEERFLHPEDTHPYRIVIDKDGHVRRIRLDDPLHRELHMDKNPQDASTVKRDNRTPNHVPPKFSATKKPQIDRNVIHPEDTHRYRVELDPEGHVHRVILDEPTCNAKERSQSQDESTVKRDNRKTQDRTPLKPDAAAKKPQNHHNVIYPEDTHRYRVELDPEGHVHRVILDEPACNAANESLYHQKLMEKELRKHDYMNQQRKKREAKSVQRSSENDAMEEPHEVFVKDKEVHYDIASKLVPEYHDDSPSPYEMVKGPDGKLHPKGDVLKSEYNQMGGPNVTTQPKSSEVDHSPETIGEKDETKPQQHNSVGHENAHTDEPEYHDHKSTHFEMFKPEENKQKKLPSEYTPTGNKSLHENYIYTRDEHGIIHRTLAKDVGRQTTLVTGPEDASDSEHDVKFDDTEHNLRPEDDDEWLEPHGVDNIERSERLRANNIPAE</sequence>
<feature type="compositionally biased region" description="Basic and acidic residues" evidence="1">
    <location>
        <begin position="550"/>
        <end position="567"/>
    </location>
</feature>
<feature type="region of interest" description="Disordered" evidence="1">
    <location>
        <begin position="646"/>
        <end position="700"/>
    </location>
</feature>
<dbReference type="AlphaFoldDB" id="A0AAD3H421"/>
<evidence type="ECO:0000313" key="3">
    <source>
        <dbReference type="Proteomes" id="UP001054902"/>
    </source>
</evidence>
<feature type="region of interest" description="Disordered" evidence="1">
    <location>
        <begin position="297"/>
        <end position="339"/>
    </location>
</feature>
<dbReference type="EMBL" id="BLLK01000038">
    <property type="protein sequence ID" value="GFH49595.1"/>
    <property type="molecule type" value="Genomic_DNA"/>
</dbReference>
<feature type="region of interest" description="Disordered" evidence="1">
    <location>
        <begin position="460"/>
        <end position="483"/>
    </location>
</feature>
<feature type="region of interest" description="Disordered" evidence="1">
    <location>
        <begin position="196"/>
        <end position="275"/>
    </location>
</feature>
<feature type="compositionally biased region" description="Basic and acidic residues" evidence="1">
    <location>
        <begin position="297"/>
        <end position="317"/>
    </location>
</feature>
<gene>
    <name evidence="2" type="ORF">CTEN210_06071</name>
</gene>
<feature type="compositionally biased region" description="Acidic residues" evidence="1">
    <location>
        <begin position="102"/>
        <end position="112"/>
    </location>
</feature>
<organism evidence="2 3">
    <name type="scientific">Chaetoceros tenuissimus</name>
    <dbReference type="NCBI Taxonomy" id="426638"/>
    <lineage>
        <taxon>Eukaryota</taxon>
        <taxon>Sar</taxon>
        <taxon>Stramenopiles</taxon>
        <taxon>Ochrophyta</taxon>
        <taxon>Bacillariophyta</taxon>
        <taxon>Coscinodiscophyceae</taxon>
        <taxon>Chaetocerotophycidae</taxon>
        <taxon>Chaetocerotales</taxon>
        <taxon>Chaetocerotaceae</taxon>
        <taxon>Chaetoceros</taxon>
    </lineage>
</organism>
<evidence type="ECO:0000256" key="1">
    <source>
        <dbReference type="SAM" id="MobiDB-lite"/>
    </source>
</evidence>
<feature type="compositionally biased region" description="Basic and acidic residues" evidence="1">
    <location>
        <begin position="576"/>
        <end position="607"/>
    </location>
</feature>